<dbReference type="PANTHER" id="PTHR43540">
    <property type="entry name" value="PEROXYUREIDOACRYLATE/UREIDOACRYLATE AMIDOHYDROLASE-RELATED"/>
    <property type="match status" value="1"/>
</dbReference>
<dbReference type="InterPro" id="IPR000868">
    <property type="entry name" value="Isochorismatase-like_dom"/>
</dbReference>
<proteinExistence type="inferred from homology"/>
<dbReference type="InterPro" id="IPR050272">
    <property type="entry name" value="Isochorismatase-like_hydrls"/>
</dbReference>
<dbReference type="Pfam" id="PF00857">
    <property type="entry name" value="Isochorismatase"/>
    <property type="match status" value="1"/>
</dbReference>
<keyword evidence="5" id="KW-1185">Reference proteome</keyword>
<keyword evidence="2 4" id="KW-0378">Hydrolase</keyword>
<protein>
    <submittedName>
        <fullName evidence="4">Cysteine hydrolase</fullName>
    </submittedName>
</protein>
<name>A0ABX8W986_9LACO</name>
<dbReference type="Gene3D" id="3.40.50.850">
    <property type="entry name" value="Isochorismatase-like"/>
    <property type="match status" value="1"/>
</dbReference>
<comment type="similarity">
    <text evidence="1">Belongs to the isochorismatase family.</text>
</comment>
<dbReference type="InterPro" id="IPR036380">
    <property type="entry name" value="Isochorismatase-like_sf"/>
</dbReference>
<dbReference type="GO" id="GO:0016787">
    <property type="term" value="F:hydrolase activity"/>
    <property type="evidence" value="ECO:0007669"/>
    <property type="project" value="UniProtKB-KW"/>
</dbReference>
<dbReference type="SUPFAM" id="SSF52499">
    <property type="entry name" value="Isochorismatase-like hydrolases"/>
    <property type="match status" value="1"/>
</dbReference>
<organism evidence="4 5">
    <name type="scientific">Lactobacillus panisapium</name>
    <dbReference type="NCBI Taxonomy" id="2012495"/>
    <lineage>
        <taxon>Bacteria</taxon>
        <taxon>Bacillati</taxon>
        <taxon>Bacillota</taxon>
        <taxon>Bacilli</taxon>
        <taxon>Lactobacillales</taxon>
        <taxon>Lactobacillaceae</taxon>
        <taxon>Lactobacillus</taxon>
    </lineage>
</organism>
<reference evidence="4 5" key="1">
    <citation type="submission" date="2020-01" db="EMBL/GenBank/DDBJ databases">
        <title>Vast differences in strain-level diversity in the gut microbiota of two closely related honey bee species.</title>
        <authorList>
            <person name="Ellegaard K.M."/>
            <person name="Suenami S."/>
            <person name="Miyazaki R."/>
            <person name="Engel P."/>
        </authorList>
    </citation>
    <scope>NUCLEOTIDE SEQUENCE [LARGE SCALE GENOMIC DNA]</scope>
    <source>
        <strain evidence="4 5">ESL0416</strain>
    </source>
</reference>
<evidence type="ECO:0000259" key="3">
    <source>
        <dbReference type="Pfam" id="PF00857"/>
    </source>
</evidence>
<sequence>MSADNLLLVVDVQEQSKPFWGGKAGQTRRINQINRIIKTFEKSNEPIFYIKQENHGSLSPQLEVADSAPVYTKKFASAFTQSNLVQRIHEMRPKNIFVVGLMSQTCLKATVQSALDEKYSITLISYNHDSVVKPIREHYNHLLTKLGAHRLTTDEFLLVK</sequence>
<evidence type="ECO:0000256" key="1">
    <source>
        <dbReference type="ARBA" id="ARBA00006336"/>
    </source>
</evidence>
<feature type="domain" description="Isochorismatase-like" evidence="3">
    <location>
        <begin position="6"/>
        <end position="151"/>
    </location>
</feature>
<evidence type="ECO:0000256" key="2">
    <source>
        <dbReference type="ARBA" id="ARBA00022801"/>
    </source>
</evidence>
<evidence type="ECO:0000313" key="4">
    <source>
        <dbReference type="EMBL" id="QYN53475.1"/>
    </source>
</evidence>
<dbReference type="Proteomes" id="UP000826550">
    <property type="component" value="Chromosome"/>
</dbReference>
<evidence type="ECO:0000313" key="5">
    <source>
        <dbReference type="Proteomes" id="UP000826550"/>
    </source>
</evidence>
<dbReference type="EMBL" id="CP048268">
    <property type="protein sequence ID" value="QYN53475.1"/>
    <property type="molecule type" value="Genomic_DNA"/>
</dbReference>
<gene>
    <name evidence="4" type="ORF">GYM71_08615</name>
</gene>
<accession>A0ABX8W986</accession>
<dbReference type="RefSeq" id="WP_220220165.1">
    <property type="nucleotide sequence ID" value="NZ_CP048268.1"/>
</dbReference>
<dbReference type="CDD" id="cd00431">
    <property type="entry name" value="cysteine_hydrolases"/>
    <property type="match status" value="1"/>
</dbReference>